<dbReference type="GO" id="GO:0046872">
    <property type="term" value="F:metal ion binding"/>
    <property type="evidence" value="ECO:0007669"/>
    <property type="project" value="UniProtKB-KW"/>
</dbReference>
<dbReference type="Gene3D" id="1.10.1060.10">
    <property type="entry name" value="Alpha-helical ferredoxin"/>
    <property type="match status" value="1"/>
</dbReference>
<organism evidence="8">
    <name type="scientific">Desulfatirhabdium butyrativorans</name>
    <dbReference type="NCBI Taxonomy" id="340467"/>
    <lineage>
        <taxon>Bacteria</taxon>
        <taxon>Pseudomonadati</taxon>
        <taxon>Thermodesulfobacteriota</taxon>
        <taxon>Desulfobacteria</taxon>
        <taxon>Desulfobacterales</taxon>
        <taxon>Desulfatirhabdiaceae</taxon>
        <taxon>Desulfatirhabdium</taxon>
    </lineage>
</organism>
<dbReference type="Pfam" id="PF13183">
    <property type="entry name" value="Fer4_8"/>
    <property type="match status" value="1"/>
</dbReference>
<evidence type="ECO:0000256" key="3">
    <source>
        <dbReference type="ARBA" id="ARBA00022723"/>
    </source>
</evidence>
<accession>A0A7C4RM75</accession>
<sequence>MSDLPKPNELISKIDRTPPRTGWMDTPVNIRKGMYCYAANPKSVEYVGLPYPHAWNPVEEDWHLPENWKEILHEGFKVRLERFRSFKVFMDICVRCGACADKCHFFIGTGDPKNMPVLRAELLRSVYRNDFTTAGKILKRIAGARPLTMDVLKEWWYYFFQCTECRRCSVFCPYGIDTAEITIMGRELLNLLGLNIDWVATPVANCYRTGNHLGIQPHAFKDMIDFFVDDIESITGIRVEPNFNKKGADILFITPSGDVFADPGTYTCMGYLMLHHFLKEKYGLDITWSTYASEGGNFGFFTSHETMKRLNAKMYAEAKRLGVKWILGGECGHMWRVINQYMDTMNGPADFLEEPVNPITGTRFENARSTKMVHISEFTADLIKHGKLDLDPSRNDNLVVTFHDSCNPSRGMGMFDEPRYVIQNVVKNFYDMPANTIREQTFCCGSGAGLNAGENMELRLCGGLPRAMAVKHVHEKYGVNMLATICAIDRAALPTLMEYYLPDVRVTGVTELVANALILPGEQERTTNLRGEPLPGMEEEE</sequence>
<evidence type="ECO:0000256" key="4">
    <source>
        <dbReference type="ARBA" id="ARBA00022982"/>
    </source>
</evidence>
<name>A0A7C4RM75_9BACT</name>
<keyword evidence="3" id="KW-0479">Metal-binding</keyword>
<dbReference type="PANTHER" id="PTHR43551">
    <property type="entry name" value="FUMARATE REDUCTASE IRON-SULFUR SUBUNIT"/>
    <property type="match status" value="1"/>
</dbReference>
<evidence type="ECO:0000256" key="5">
    <source>
        <dbReference type="ARBA" id="ARBA00023004"/>
    </source>
</evidence>
<keyword evidence="2" id="KW-0004">4Fe-4S</keyword>
<dbReference type="EMBL" id="DSUH01000055">
    <property type="protein sequence ID" value="HGU31715.1"/>
    <property type="molecule type" value="Genomic_DNA"/>
</dbReference>
<evidence type="ECO:0000256" key="1">
    <source>
        <dbReference type="ARBA" id="ARBA00022448"/>
    </source>
</evidence>
<dbReference type="Pfam" id="PF02754">
    <property type="entry name" value="CCG"/>
    <property type="match status" value="1"/>
</dbReference>
<reference evidence="8" key="1">
    <citation type="journal article" date="2020" name="mSystems">
        <title>Genome- and Community-Level Interaction Insights into Carbon Utilization and Element Cycling Functions of Hydrothermarchaeota in Hydrothermal Sediment.</title>
        <authorList>
            <person name="Zhou Z."/>
            <person name="Liu Y."/>
            <person name="Xu W."/>
            <person name="Pan J."/>
            <person name="Luo Z.H."/>
            <person name="Li M."/>
        </authorList>
    </citation>
    <scope>NUCLEOTIDE SEQUENCE [LARGE SCALE GENOMIC DNA]</scope>
    <source>
        <strain evidence="8">SpSt-477</strain>
    </source>
</reference>
<dbReference type="PANTHER" id="PTHR43551:SF1">
    <property type="entry name" value="HETERODISULFIDE REDUCTASE"/>
    <property type="match status" value="1"/>
</dbReference>
<keyword evidence="4" id="KW-0249">Electron transport</keyword>
<dbReference type="AlphaFoldDB" id="A0A7C4RM75"/>
<dbReference type="InterPro" id="IPR017900">
    <property type="entry name" value="4Fe4S_Fe_S_CS"/>
</dbReference>
<protein>
    <submittedName>
        <fullName evidence="8">(Fe-S)-binding protein</fullName>
    </submittedName>
</protein>
<evidence type="ECO:0000259" key="7">
    <source>
        <dbReference type="PROSITE" id="PS51379"/>
    </source>
</evidence>
<keyword evidence="6" id="KW-0411">Iron-sulfur</keyword>
<keyword evidence="5" id="KW-0408">Iron</keyword>
<dbReference type="NCBIfam" id="NF045796">
    <property type="entry name" value="DsrK"/>
    <property type="match status" value="1"/>
</dbReference>
<dbReference type="GO" id="GO:0051539">
    <property type="term" value="F:4 iron, 4 sulfur cluster binding"/>
    <property type="evidence" value="ECO:0007669"/>
    <property type="project" value="UniProtKB-KW"/>
</dbReference>
<evidence type="ECO:0000313" key="8">
    <source>
        <dbReference type="EMBL" id="HGU31715.1"/>
    </source>
</evidence>
<dbReference type="PROSITE" id="PS51379">
    <property type="entry name" value="4FE4S_FER_2"/>
    <property type="match status" value="1"/>
</dbReference>
<feature type="domain" description="4Fe-4S ferredoxin-type" evidence="7">
    <location>
        <begin position="84"/>
        <end position="113"/>
    </location>
</feature>
<dbReference type="InterPro" id="IPR017896">
    <property type="entry name" value="4Fe4S_Fe-S-bd"/>
</dbReference>
<evidence type="ECO:0000256" key="6">
    <source>
        <dbReference type="ARBA" id="ARBA00023014"/>
    </source>
</evidence>
<comment type="caution">
    <text evidence="8">The sequence shown here is derived from an EMBL/GenBank/DDBJ whole genome shotgun (WGS) entry which is preliminary data.</text>
</comment>
<proteinExistence type="predicted"/>
<gene>
    <name evidence="8" type="ORF">ENS29_02535</name>
</gene>
<dbReference type="SUPFAM" id="SSF46548">
    <property type="entry name" value="alpha-helical ferredoxin"/>
    <property type="match status" value="1"/>
</dbReference>
<dbReference type="InterPro" id="IPR004017">
    <property type="entry name" value="Cys_rich_dom"/>
</dbReference>
<dbReference type="GO" id="GO:0016491">
    <property type="term" value="F:oxidoreductase activity"/>
    <property type="evidence" value="ECO:0007669"/>
    <property type="project" value="UniProtKB-ARBA"/>
</dbReference>
<dbReference type="InterPro" id="IPR009051">
    <property type="entry name" value="Helical_ferredxn"/>
</dbReference>
<evidence type="ECO:0000256" key="2">
    <source>
        <dbReference type="ARBA" id="ARBA00022485"/>
    </source>
</evidence>
<dbReference type="PROSITE" id="PS00198">
    <property type="entry name" value="4FE4S_FER_1"/>
    <property type="match status" value="1"/>
</dbReference>
<keyword evidence="1" id="KW-0813">Transport</keyword>